<reference evidence="3" key="3">
    <citation type="submission" date="2020-06" db="EMBL/GenBank/DDBJ databases">
        <authorList>
            <person name="Studholme D.J."/>
        </authorList>
    </citation>
    <scope>NUCLEOTIDE SEQUENCE</scope>
    <source>
        <strain evidence="3">NZFS 2646</strain>
        <strain evidence="4">NZFS 3630</strain>
    </source>
</reference>
<proteinExistence type="predicted"/>
<evidence type="ECO:0000313" key="7">
    <source>
        <dbReference type="Proteomes" id="UP000285624"/>
    </source>
</evidence>
<dbReference type="Proteomes" id="UP000792063">
    <property type="component" value="Unassembled WGS sequence"/>
</dbReference>
<accession>A0A421F4U8</accession>
<dbReference type="Proteomes" id="UP000785171">
    <property type="component" value="Unassembled WGS sequence"/>
</dbReference>
<feature type="domain" description="VPS9" evidence="2">
    <location>
        <begin position="194"/>
        <end position="353"/>
    </location>
</feature>
<dbReference type="AlphaFoldDB" id="A0A421F4U8"/>
<comment type="caution">
    <text evidence="5">The sequence shown here is derived from an EMBL/GenBank/DDBJ whole genome shotgun (WGS) entry which is preliminary data.</text>
</comment>
<keyword evidence="7" id="KW-1185">Reference proteome</keyword>
<protein>
    <recommendedName>
        <fullName evidence="2">VPS9 domain-containing protein</fullName>
    </recommendedName>
</protein>
<gene>
    <name evidence="5" type="ORF">BBI17_008013</name>
    <name evidence="6" type="ORF">BBO99_00008080</name>
    <name evidence="3" type="ORF">JM16_007724</name>
    <name evidence="4" type="ORF">JM18_007644</name>
</gene>
<dbReference type="PROSITE" id="PS51205">
    <property type="entry name" value="VPS9"/>
    <property type="match status" value="1"/>
</dbReference>
<evidence type="ECO:0000259" key="2">
    <source>
        <dbReference type="PROSITE" id="PS51205"/>
    </source>
</evidence>
<reference evidence="3" key="1">
    <citation type="journal article" date="2015" name="Genom Data">
        <title>Genome sequences of six Phytophthora species associated with forests in New Zealand.</title>
        <authorList>
            <person name="Studholme D.J."/>
            <person name="McDougal R.L."/>
            <person name="Sambles C."/>
            <person name="Hansen E."/>
            <person name="Hardy G."/>
            <person name="Grant M."/>
            <person name="Ganley R.J."/>
            <person name="Williams N.M."/>
        </authorList>
    </citation>
    <scope>NUCLEOTIDE SEQUENCE</scope>
    <source>
        <strain evidence="3">NZFS 2646</strain>
        <strain evidence="4">NZFS 3630</strain>
    </source>
</reference>
<sequence length="388" mass="41016">MLMNGALSHAPPPDDLLLTKDLVDQNVKSEKSGEKKVKILAETFTLAALIEELNSSNVASLSSVGTAVVAKGKTQKQQLQTASKFAKRLAPVLAAGGVVGAIAMGPAAGVLAGLNMLVASVGAETVMAGIGLTASAAAAATVTHQTHVLGATLQCFPSLASTPEAVNSCTLAVERIVYDDIYAMVFSEFQRAFRDADTAFADNLAGIRQKQKYHSSALLLHPHQQQSISDNKQRHPVLAEELQIAETKLVAMKQETCSPLLKLALLCDAFRSVCCFAERLHQSVSNADMLIPILCALLVECPRVCSSGTDFVAEIAFISFFTNGGGKGVEGYVLTTFQAAIQVIVAVDLPTGHAKELELFIDDDDVGSEAADDEEDDEFFDAVSTTTT</sequence>
<evidence type="ECO:0000313" key="3">
    <source>
        <dbReference type="EMBL" id="KAG2515757.1"/>
    </source>
</evidence>
<dbReference type="EMBL" id="JPWU03000358">
    <property type="protein sequence ID" value="KAG2518647.1"/>
    <property type="molecule type" value="Genomic_DNA"/>
</dbReference>
<dbReference type="Gene3D" id="1.20.1050.80">
    <property type="entry name" value="VPS9 domain"/>
    <property type="match status" value="1"/>
</dbReference>
<evidence type="ECO:0000313" key="4">
    <source>
        <dbReference type="EMBL" id="KAG2518647.1"/>
    </source>
</evidence>
<organism evidence="5 8">
    <name type="scientific">Phytophthora kernoviae</name>
    <dbReference type="NCBI Taxonomy" id="325452"/>
    <lineage>
        <taxon>Eukaryota</taxon>
        <taxon>Sar</taxon>
        <taxon>Stramenopiles</taxon>
        <taxon>Oomycota</taxon>
        <taxon>Peronosporomycetes</taxon>
        <taxon>Peronosporales</taxon>
        <taxon>Peronosporaceae</taxon>
        <taxon>Phytophthora</taxon>
    </lineage>
</organism>
<evidence type="ECO:0000313" key="8">
    <source>
        <dbReference type="Proteomes" id="UP000285883"/>
    </source>
</evidence>
<evidence type="ECO:0000313" key="5">
    <source>
        <dbReference type="EMBL" id="RLN21404.1"/>
    </source>
</evidence>
<evidence type="ECO:0000313" key="6">
    <source>
        <dbReference type="EMBL" id="RLN75779.1"/>
    </source>
</evidence>
<name>A0A421F4U8_9STRA</name>
<reference evidence="7 8" key="2">
    <citation type="submission" date="2018-07" db="EMBL/GenBank/DDBJ databases">
        <title>Genome sequencing of oomycete isolates from Chile give support for New Zealand origin for Phytophthora kernoviae and make available the first Nothophytophthora sp. genome.</title>
        <authorList>
            <person name="Studholme D.J."/>
            <person name="Sanfuentes E."/>
            <person name="Panda P."/>
            <person name="Hill R."/>
            <person name="Sambles C."/>
            <person name="Grant M."/>
            <person name="Williams N.M."/>
            <person name="Mcdougal R.L."/>
        </authorList>
    </citation>
    <scope>NUCLEOTIDE SEQUENCE [LARGE SCALE GENOMIC DNA]</scope>
    <source>
        <strain evidence="5">Chile2</strain>
        <strain evidence="6">Chile4</strain>
    </source>
</reference>
<feature type="compositionally biased region" description="Acidic residues" evidence="1">
    <location>
        <begin position="368"/>
        <end position="380"/>
    </location>
</feature>
<feature type="region of interest" description="Disordered" evidence="1">
    <location>
        <begin position="368"/>
        <end position="388"/>
    </location>
</feature>
<dbReference type="SUPFAM" id="SSF109993">
    <property type="entry name" value="VPS9 domain"/>
    <property type="match status" value="1"/>
</dbReference>
<dbReference type="Pfam" id="PF02204">
    <property type="entry name" value="VPS9"/>
    <property type="match status" value="1"/>
</dbReference>
<dbReference type="InterPro" id="IPR003123">
    <property type="entry name" value="VPS9"/>
</dbReference>
<dbReference type="EMBL" id="JPWV03000352">
    <property type="protein sequence ID" value="KAG2515757.1"/>
    <property type="molecule type" value="Genomic_DNA"/>
</dbReference>
<dbReference type="EMBL" id="MBDN02000382">
    <property type="protein sequence ID" value="RLN75779.1"/>
    <property type="molecule type" value="Genomic_DNA"/>
</dbReference>
<dbReference type="Proteomes" id="UP000285883">
    <property type="component" value="Unassembled WGS sequence"/>
</dbReference>
<dbReference type="InterPro" id="IPR037191">
    <property type="entry name" value="VPS9_dom_sf"/>
</dbReference>
<evidence type="ECO:0000256" key="1">
    <source>
        <dbReference type="SAM" id="MobiDB-lite"/>
    </source>
</evidence>
<dbReference type="Proteomes" id="UP000285624">
    <property type="component" value="Unassembled WGS sequence"/>
</dbReference>
<dbReference type="EMBL" id="MAYM02001245">
    <property type="protein sequence ID" value="RLN21404.1"/>
    <property type="molecule type" value="Genomic_DNA"/>
</dbReference>